<comment type="caution">
    <text evidence="3">The sequence shown here is derived from an EMBL/GenBank/DDBJ whole genome shotgun (WGS) entry which is preliminary data.</text>
</comment>
<dbReference type="RefSeq" id="XP_022496664.1">
    <property type="nucleotide sequence ID" value="XM_022647390.1"/>
</dbReference>
<reference evidence="3 4" key="1">
    <citation type="submission" date="2016-03" db="EMBL/GenBank/DDBJ databases">
        <title>The draft genome sequence of Fonsecaea nubica causative agent of cutaneous subcutaneous infection in human host.</title>
        <authorList>
            <person name="Costa F."/>
            <person name="Sybren D.H."/>
            <person name="Raittz R.T."/>
            <person name="Weiss V.A."/>
            <person name="Leao A.C."/>
            <person name="Gomes R."/>
            <person name="De Souza E.M."/>
            <person name="Pedrosa F.O."/>
            <person name="Steffens M.B."/>
            <person name="Bombassaro A."/>
            <person name="Tadra-Sfeir M.Z."/>
            <person name="Moreno L.F."/>
            <person name="Najafzadeh M.J."/>
            <person name="Felipe M.S."/>
            <person name="Teixeira M."/>
            <person name="Sun J."/>
            <person name="Xi L."/>
            <person name="Castro M.A."/>
            <person name="Vicente V.A."/>
        </authorList>
    </citation>
    <scope>NUCLEOTIDE SEQUENCE [LARGE SCALE GENOMIC DNA]</scope>
    <source>
        <strain evidence="3 4">CBS 269.64</strain>
    </source>
</reference>
<feature type="compositionally biased region" description="Acidic residues" evidence="1">
    <location>
        <begin position="346"/>
        <end position="356"/>
    </location>
</feature>
<dbReference type="GeneID" id="34592518"/>
<dbReference type="Pfam" id="PF13391">
    <property type="entry name" value="HNH_2"/>
    <property type="match status" value="1"/>
</dbReference>
<proteinExistence type="predicted"/>
<feature type="region of interest" description="Disordered" evidence="1">
    <location>
        <begin position="308"/>
        <end position="371"/>
    </location>
</feature>
<accession>A0A178CK67</accession>
<feature type="domain" description="HNH nuclease" evidence="2">
    <location>
        <begin position="158"/>
        <end position="211"/>
    </location>
</feature>
<dbReference type="Proteomes" id="UP000185904">
    <property type="component" value="Unassembled WGS sequence"/>
</dbReference>
<evidence type="ECO:0000313" key="3">
    <source>
        <dbReference type="EMBL" id="OAL29734.1"/>
    </source>
</evidence>
<evidence type="ECO:0000313" key="4">
    <source>
        <dbReference type="Proteomes" id="UP000185904"/>
    </source>
</evidence>
<sequence length="385" mass="44414">MAQSPYNAPRARAAYIKPKHPTDPFHLPSPREIRFLHPGYPDDDSLLLSLPALDSPDGIHHQTALDVCALVAGNKWDGFFTLDKDGKLRVPTDDMDASLQGKAYYFQVPAEDSDNPGIRKDYPVVPTFTEWKFPHNTLPARWSREPTFELADVRRCLLSKSISLLEIAHIIPRNMFIEKWFNDNGMLRYDGIHSNRNIMTLKVDVHQYFDHKPKFVIVQKYGKMVAHFLRCRSAEEREPVELYHNVPVAITEQHHCFLLTRLAWTVFPLIELFLKKGVSRRLLRKTGEGVEIMEENAQKCIQAFLDGQPRSASPTKRARKDSGGTQDACGWGSQDASDWETRDVSDWENQDASEWEEQLRGRKRRRELSVRGTQHEPLYIRRIGN</sequence>
<dbReference type="EMBL" id="LVCJ01000080">
    <property type="protein sequence ID" value="OAL29734.1"/>
    <property type="molecule type" value="Genomic_DNA"/>
</dbReference>
<dbReference type="AlphaFoldDB" id="A0A178CK67"/>
<gene>
    <name evidence="3" type="ORF">AYO20_09118</name>
</gene>
<dbReference type="OrthoDB" id="4120490at2759"/>
<dbReference type="InterPro" id="IPR003615">
    <property type="entry name" value="HNH_nuc"/>
</dbReference>
<keyword evidence="4" id="KW-1185">Reference proteome</keyword>
<organism evidence="3 4">
    <name type="scientific">Fonsecaea nubica</name>
    <dbReference type="NCBI Taxonomy" id="856822"/>
    <lineage>
        <taxon>Eukaryota</taxon>
        <taxon>Fungi</taxon>
        <taxon>Dikarya</taxon>
        <taxon>Ascomycota</taxon>
        <taxon>Pezizomycotina</taxon>
        <taxon>Eurotiomycetes</taxon>
        <taxon>Chaetothyriomycetidae</taxon>
        <taxon>Chaetothyriales</taxon>
        <taxon>Herpotrichiellaceae</taxon>
        <taxon>Fonsecaea</taxon>
    </lineage>
</organism>
<evidence type="ECO:0000259" key="2">
    <source>
        <dbReference type="Pfam" id="PF13391"/>
    </source>
</evidence>
<protein>
    <recommendedName>
        <fullName evidence="2">HNH nuclease domain-containing protein</fullName>
    </recommendedName>
</protein>
<name>A0A178CK67_9EURO</name>
<evidence type="ECO:0000256" key="1">
    <source>
        <dbReference type="SAM" id="MobiDB-lite"/>
    </source>
</evidence>